<dbReference type="SMART" id="SM00332">
    <property type="entry name" value="PP2Cc"/>
    <property type="match status" value="1"/>
</dbReference>
<evidence type="ECO:0000259" key="5">
    <source>
        <dbReference type="PROSITE" id="PS51746"/>
    </source>
</evidence>
<evidence type="ECO:0000256" key="3">
    <source>
        <dbReference type="ARBA" id="ARBA00022912"/>
    </source>
</evidence>
<proteinExistence type="inferred from homology"/>
<comment type="similarity">
    <text evidence="4">Belongs to the PP2C family.</text>
</comment>
<dbReference type="EMBL" id="VXIV02001218">
    <property type="protein sequence ID" value="KAF6033862.1"/>
    <property type="molecule type" value="Genomic_DNA"/>
</dbReference>
<dbReference type="InterPro" id="IPR036457">
    <property type="entry name" value="PPM-type-like_dom_sf"/>
</dbReference>
<keyword evidence="1" id="KW-0479">Metal-binding</keyword>
<protein>
    <submittedName>
        <fullName evidence="6">PPM1L</fullName>
    </submittedName>
</protein>
<feature type="domain" description="PPM-type phosphatase" evidence="5">
    <location>
        <begin position="48"/>
        <end position="316"/>
    </location>
</feature>
<gene>
    <name evidence="6" type="ORF">EB796_007831</name>
</gene>
<keyword evidence="7" id="KW-1185">Reference proteome</keyword>
<accession>A0A7J7K5F8</accession>
<dbReference type="Pfam" id="PF00481">
    <property type="entry name" value="PP2C"/>
    <property type="match status" value="1"/>
</dbReference>
<name>A0A7J7K5F8_BUGNE</name>
<dbReference type="PANTHER" id="PTHR47992">
    <property type="entry name" value="PROTEIN PHOSPHATASE"/>
    <property type="match status" value="1"/>
</dbReference>
<evidence type="ECO:0000313" key="7">
    <source>
        <dbReference type="Proteomes" id="UP000593567"/>
    </source>
</evidence>
<evidence type="ECO:0000313" key="6">
    <source>
        <dbReference type="EMBL" id="KAF6033862.1"/>
    </source>
</evidence>
<keyword evidence="3 4" id="KW-0904">Protein phosphatase</keyword>
<evidence type="ECO:0000256" key="1">
    <source>
        <dbReference type="ARBA" id="ARBA00022723"/>
    </source>
</evidence>
<dbReference type="OrthoDB" id="343114at2759"/>
<dbReference type="InterPro" id="IPR000222">
    <property type="entry name" value="PP2C_BS"/>
</dbReference>
<comment type="caution">
    <text evidence="6">The sequence shown here is derived from an EMBL/GenBank/DDBJ whole genome shotgun (WGS) entry which is preliminary data.</text>
</comment>
<evidence type="ECO:0000256" key="4">
    <source>
        <dbReference type="RuleBase" id="RU003465"/>
    </source>
</evidence>
<dbReference type="SUPFAM" id="SSF81606">
    <property type="entry name" value="PP2C-like"/>
    <property type="match status" value="1"/>
</dbReference>
<dbReference type="InterPro" id="IPR001932">
    <property type="entry name" value="PPM-type_phosphatase-like_dom"/>
</dbReference>
<dbReference type="PROSITE" id="PS01032">
    <property type="entry name" value="PPM_1"/>
    <property type="match status" value="1"/>
</dbReference>
<dbReference type="CDD" id="cd00143">
    <property type="entry name" value="PP2Cc"/>
    <property type="match status" value="1"/>
</dbReference>
<reference evidence="6" key="1">
    <citation type="submission" date="2020-06" db="EMBL/GenBank/DDBJ databases">
        <title>Draft genome of Bugula neritina, a colonial animal packing powerful symbionts and potential medicines.</title>
        <authorList>
            <person name="Rayko M."/>
        </authorList>
    </citation>
    <scope>NUCLEOTIDE SEQUENCE [LARGE SCALE GENOMIC DNA]</scope>
    <source>
        <strain evidence="6">Kwan_BN1</strain>
    </source>
</reference>
<dbReference type="Gene3D" id="3.60.40.10">
    <property type="entry name" value="PPM-type phosphatase domain"/>
    <property type="match status" value="1"/>
</dbReference>
<keyword evidence="2 4" id="KW-0378">Hydrolase</keyword>
<dbReference type="GO" id="GO:0046872">
    <property type="term" value="F:metal ion binding"/>
    <property type="evidence" value="ECO:0007669"/>
    <property type="project" value="UniProtKB-KW"/>
</dbReference>
<sequence length="339" mass="37701">MVNFARRARYTWESTVATKVDGIAFRFDFDDELTVDHRKATWELVKENVGIYALQGRRSTMEDRFTFVNKLDQSSSSSKISLYGIFDGHGGELSVEYVEKALFKKVMTKLLDGSLKHIQENDSLSRKEAIIKIIHNSYLEVDEALLNLLKSAYDGSGTTSVVAVLDGDTLYVSNLGDSRAVMCDQHLNDIPLSYDHKPDQPDERARIEKAGGHVTYFGVWRVNGILATSRAFGDLSLKHNHVVSPVPDIHTFSVKEHKPLFMILATDGLWDVFSNAEAVRFIHTHLNESDFGAKSLANEAFARGSLDNISVIIVNLSVGRVGEGGDGEKDVVELHAKVD</sequence>
<dbReference type="PROSITE" id="PS51746">
    <property type="entry name" value="PPM_2"/>
    <property type="match status" value="1"/>
</dbReference>
<dbReference type="GO" id="GO:0004722">
    <property type="term" value="F:protein serine/threonine phosphatase activity"/>
    <property type="evidence" value="ECO:0007669"/>
    <property type="project" value="InterPro"/>
</dbReference>
<organism evidence="6 7">
    <name type="scientific">Bugula neritina</name>
    <name type="common">Brown bryozoan</name>
    <name type="synonym">Sertularia neritina</name>
    <dbReference type="NCBI Taxonomy" id="10212"/>
    <lineage>
        <taxon>Eukaryota</taxon>
        <taxon>Metazoa</taxon>
        <taxon>Spiralia</taxon>
        <taxon>Lophotrochozoa</taxon>
        <taxon>Bryozoa</taxon>
        <taxon>Gymnolaemata</taxon>
        <taxon>Cheilostomatida</taxon>
        <taxon>Flustrina</taxon>
        <taxon>Buguloidea</taxon>
        <taxon>Bugulidae</taxon>
        <taxon>Bugula</taxon>
    </lineage>
</organism>
<evidence type="ECO:0000256" key="2">
    <source>
        <dbReference type="ARBA" id="ARBA00022801"/>
    </source>
</evidence>
<dbReference type="AlphaFoldDB" id="A0A7J7K5F8"/>
<dbReference type="InterPro" id="IPR015655">
    <property type="entry name" value="PP2C"/>
</dbReference>
<dbReference type="Proteomes" id="UP000593567">
    <property type="component" value="Unassembled WGS sequence"/>
</dbReference>